<dbReference type="CDD" id="cd19944">
    <property type="entry name" value="NirB_Fer2_BFD-like_2"/>
    <property type="match status" value="1"/>
</dbReference>
<evidence type="ECO:0000313" key="23">
    <source>
        <dbReference type="Proteomes" id="UP000006867"/>
    </source>
</evidence>
<keyword evidence="12" id="KW-0408">Iron</keyword>
<dbReference type="InterPro" id="IPR012744">
    <property type="entry name" value="Nitri_red_NirB"/>
</dbReference>
<evidence type="ECO:0000256" key="11">
    <source>
        <dbReference type="ARBA" id="ARBA00023002"/>
    </source>
</evidence>
<evidence type="ECO:0000256" key="5">
    <source>
        <dbReference type="ARBA" id="ARBA00010429"/>
    </source>
</evidence>
<keyword evidence="6" id="KW-0349">Heme</keyword>
<feature type="domain" description="NADH-rubredoxin oxidoreductase C-terminal" evidence="21">
    <location>
        <begin position="318"/>
        <end position="382"/>
    </location>
</feature>
<dbReference type="Gene3D" id="1.10.10.1100">
    <property type="entry name" value="BFD-like [2Fe-2S]-binding domain"/>
    <property type="match status" value="1"/>
</dbReference>
<feature type="domain" description="Nitrite/sulphite reductase 4Fe-4S" evidence="17">
    <location>
        <begin position="634"/>
        <end position="744"/>
    </location>
</feature>
<dbReference type="InterPro" id="IPR023753">
    <property type="entry name" value="FAD/NAD-binding_dom"/>
</dbReference>
<evidence type="ECO:0000256" key="13">
    <source>
        <dbReference type="ARBA" id="ARBA00023014"/>
    </source>
</evidence>
<keyword evidence="14 16" id="KW-0534">Nitrate assimilation</keyword>
<protein>
    <submittedName>
        <fullName evidence="22">Assimilatory nitrate reductase electron transfer subunit</fullName>
    </submittedName>
</protein>
<dbReference type="Gene3D" id="3.30.390.30">
    <property type="match status" value="1"/>
</dbReference>
<evidence type="ECO:0000256" key="16">
    <source>
        <dbReference type="PIRNR" id="PIRNR037149"/>
    </source>
</evidence>
<feature type="domain" description="Nitrite/Sulfite reductase ferredoxin-like" evidence="18">
    <location>
        <begin position="541"/>
        <end position="604"/>
    </location>
</feature>
<evidence type="ECO:0000256" key="9">
    <source>
        <dbReference type="ARBA" id="ARBA00022723"/>
    </source>
</evidence>
<dbReference type="CDD" id="cd19943">
    <property type="entry name" value="NirB_Fer2_BFD-like_1"/>
    <property type="match status" value="1"/>
</dbReference>
<dbReference type="Pfam" id="PF03460">
    <property type="entry name" value="NIR_SIR_ferr"/>
    <property type="match status" value="1"/>
</dbReference>
<dbReference type="InterPro" id="IPR036136">
    <property type="entry name" value="Nit/Sulf_reduc_fer-like_dom_sf"/>
</dbReference>
<comment type="cofactor">
    <cofactor evidence="15">
        <name>[2Fe-2S] cluster</name>
        <dbReference type="ChEBI" id="CHEBI:190135"/>
    </cofactor>
</comment>
<evidence type="ECO:0000256" key="7">
    <source>
        <dbReference type="ARBA" id="ARBA00022630"/>
    </source>
</evidence>
<dbReference type="NCBIfam" id="TIGR02374">
    <property type="entry name" value="nitri_red_nirB"/>
    <property type="match status" value="1"/>
</dbReference>
<evidence type="ECO:0000256" key="6">
    <source>
        <dbReference type="ARBA" id="ARBA00022617"/>
    </source>
</evidence>
<evidence type="ECO:0000259" key="18">
    <source>
        <dbReference type="Pfam" id="PF03460"/>
    </source>
</evidence>
<evidence type="ECO:0000256" key="1">
    <source>
        <dbReference type="ARBA" id="ARBA00001929"/>
    </source>
</evidence>
<keyword evidence="8" id="KW-0001">2Fe-2S</keyword>
<comment type="similarity">
    <text evidence="5">Belongs to the nitrite and sulfite reductase 4Fe-4S domain family.</text>
</comment>
<dbReference type="Gene3D" id="3.30.413.10">
    <property type="entry name" value="Sulfite Reductase Hemoprotein, domain 1"/>
    <property type="match status" value="1"/>
</dbReference>
<evidence type="ECO:0000259" key="19">
    <source>
        <dbReference type="Pfam" id="PF04324"/>
    </source>
</evidence>
<dbReference type="Pfam" id="PF07992">
    <property type="entry name" value="Pyr_redox_2"/>
    <property type="match status" value="1"/>
</dbReference>
<reference evidence="22 23" key="1">
    <citation type="journal article" date="2011" name="Front. Microbiol.">
        <title>Genomic signatures of strain selection and enhancement in Bacillus atrophaeus var. globigii, a historical biowarfare simulant.</title>
        <authorList>
            <person name="Gibbons H.S."/>
            <person name="Broomall S.M."/>
            <person name="McNew L.A."/>
            <person name="Daligault H."/>
            <person name="Chapman C."/>
            <person name="Bruce D."/>
            <person name="Karavis M."/>
            <person name="Krepps M."/>
            <person name="McGregor P.A."/>
            <person name="Hong C."/>
            <person name="Park K.H."/>
            <person name="Akmal A."/>
            <person name="Feldman A."/>
            <person name="Lin J.S."/>
            <person name="Chang W.E."/>
            <person name="Higgs B.W."/>
            <person name="Demirev P."/>
            <person name="Lindquist J."/>
            <person name="Liem A."/>
            <person name="Fochler E."/>
            <person name="Read T.D."/>
            <person name="Tapia R."/>
            <person name="Johnson S."/>
            <person name="Bishop-Lilly K.A."/>
            <person name="Detter C."/>
            <person name="Han C."/>
            <person name="Sozhamannan S."/>
            <person name="Rosenzweig C.N."/>
            <person name="Skowronski E.W."/>
        </authorList>
    </citation>
    <scope>NUCLEOTIDE SEQUENCE [LARGE SCALE GENOMIC DNA]</scope>
    <source>
        <strain evidence="22 23">1942</strain>
    </source>
</reference>
<evidence type="ECO:0000256" key="14">
    <source>
        <dbReference type="ARBA" id="ARBA00023063"/>
    </source>
</evidence>
<dbReference type="InterPro" id="IPR045854">
    <property type="entry name" value="NO2/SO3_Rdtase_4Fe4S_sf"/>
</dbReference>
<dbReference type="SUPFAM" id="SSF51905">
    <property type="entry name" value="FAD/NAD(P)-binding domain"/>
    <property type="match status" value="2"/>
</dbReference>
<evidence type="ECO:0000256" key="2">
    <source>
        <dbReference type="ARBA" id="ARBA00001966"/>
    </source>
</evidence>
<comment type="pathway">
    <text evidence="4">Nitrogen metabolism; nitrate reduction (assimilation).</text>
</comment>
<feature type="domain" description="FAD/NAD(P)-binding" evidence="20">
    <location>
        <begin position="6"/>
        <end position="281"/>
    </location>
</feature>
<keyword evidence="9" id="KW-0479">Metal-binding</keyword>
<dbReference type="InterPro" id="IPR041575">
    <property type="entry name" value="Rubredoxin_C"/>
</dbReference>
<keyword evidence="10 16" id="KW-0274">FAD</keyword>
<name>A0ABM5M441_BACA1</name>
<dbReference type="PANTHER" id="PTHR43809:SF1">
    <property type="entry name" value="NITRITE REDUCTASE (NADH) LARGE SUBUNIT"/>
    <property type="match status" value="1"/>
</dbReference>
<dbReference type="Proteomes" id="UP000006867">
    <property type="component" value="Chromosome"/>
</dbReference>
<accession>A0ABM5M441</accession>
<keyword evidence="23" id="KW-1185">Reference proteome</keyword>
<evidence type="ECO:0000259" key="20">
    <source>
        <dbReference type="Pfam" id="PF07992"/>
    </source>
</evidence>
<evidence type="ECO:0000256" key="10">
    <source>
        <dbReference type="ARBA" id="ARBA00022827"/>
    </source>
</evidence>
<evidence type="ECO:0000256" key="3">
    <source>
        <dbReference type="ARBA" id="ARBA00001974"/>
    </source>
</evidence>
<dbReference type="Pfam" id="PF18267">
    <property type="entry name" value="Rubredoxin_C"/>
    <property type="match status" value="1"/>
</dbReference>
<dbReference type="InterPro" id="IPR007419">
    <property type="entry name" value="BFD-like_2Fe2S-bd_dom"/>
</dbReference>
<evidence type="ECO:0000256" key="4">
    <source>
        <dbReference type="ARBA" id="ARBA00005096"/>
    </source>
</evidence>
<comment type="cofactor">
    <cofactor evidence="1">
        <name>siroheme</name>
        <dbReference type="ChEBI" id="CHEBI:60052"/>
    </cofactor>
</comment>
<evidence type="ECO:0000259" key="17">
    <source>
        <dbReference type="Pfam" id="PF01077"/>
    </source>
</evidence>
<evidence type="ECO:0000259" key="21">
    <source>
        <dbReference type="Pfam" id="PF18267"/>
    </source>
</evidence>
<keyword evidence="13" id="KW-0411">Iron-sulfur</keyword>
<dbReference type="Pfam" id="PF04324">
    <property type="entry name" value="Fer2_BFD"/>
    <property type="match status" value="2"/>
</dbReference>
<dbReference type="Gene3D" id="3.50.50.60">
    <property type="entry name" value="FAD/NAD(P)-binding domain"/>
    <property type="match status" value="2"/>
</dbReference>
<dbReference type="InterPro" id="IPR006067">
    <property type="entry name" value="NO2/SO3_Rdtase_4Fe4S_dom"/>
</dbReference>
<dbReference type="InterPro" id="IPR016156">
    <property type="entry name" value="FAD/NAD-linked_Rdtase_dimer_sf"/>
</dbReference>
<dbReference type="RefSeq" id="WP_003328059.1">
    <property type="nucleotide sequence ID" value="NC_014639.1"/>
</dbReference>
<dbReference type="InterPro" id="IPR052034">
    <property type="entry name" value="NasD-like"/>
</dbReference>
<dbReference type="InterPro" id="IPR041854">
    <property type="entry name" value="BFD-like_2Fe2S-bd_dom_sf"/>
</dbReference>
<organism evidence="22 23">
    <name type="scientific">Bacillus atrophaeus (strain 1942)</name>
    <dbReference type="NCBI Taxonomy" id="720555"/>
    <lineage>
        <taxon>Bacteria</taxon>
        <taxon>Bacillati</taxon>
        <taxon>Bacillota</taxon>
        <taxon>Bacilli</taxon>
        <taxon>Bacillales</taxon>
        <taxon>Bacillaceae</taxon>
        <taxon>Bacillus</taxon>
    </lineage>
</organism>
<evidence type="ECO:0000256" key="12">
    <source>
        <dbReference type="ARBA" id="ARBA00023004"/>
    </source>
</evidence>
<evidence type="ECO:0000256" key="8">
    <source>
        <dbReference type="ARBA" id="ARBA00022714"/>
    </source>
</evidence>
<evidence type="ECO:0000256" key="15">
    <source>
        <dbReference type="ARBA" id="ARBA00034078"/>
    </source>
</evidence>
<feature type="domain" description="BFD-like [2Fe-2S]-binding" evidence="19">
    <location>
        <begin position="413"/>
        <end position="461"/>
    </location>
</feature>
<proteinExistence type="inferred from homology"/>
<dbReference type="PRINTS" id="PR00368">
    <property type="entry name" value="FADPNR"/>
</dbReference>
<dbReference type="EMBL" id="CP002207">
    <property type="protein sequence ID" value="ADP34979.1"/>
    <property type="molecule type" value="Genomic_DNA"/>
</dbReference>
<keyword evidence="7 16" id="KW-0285">Flavoprotein</keyword>
<dbReference type="PIRSF" id="PIRSF037149">
    <property type="entry name" value="NirB"/>
    <property type="match status" value="1"/>
</dbReference>
<dbReference type="InterPro" id="IPR017121">
    <property type="entry name" value="Nitrite_Rdtase_lsu"/>
</dbReference>
<evidence type="ECO:0000313" key="22">
    <source>
        <dbReference type="EMBL" id="ADP34979.1"/>
    </source>
</evidence>
<dbReference type="SUPFAM" id="SSF55124">
    <property type="entry name" value="Nitrite/Sulfite reductase N-terminal domain-like"/>
    <property type="match status" value="1"/>
</dbReference>
<feature type="domain" description="BFD-like [2Fe-2S]-binding" evidence="19">
    <location>
        <begin position="478"/>
        <end position="526"/>
    </location>
</feature>
<keyword evidence="11" id="KW-0560">Oxidoreductase</keyword>
<sequence>MNKQTLILIGNGMAGVRCIEEIVKLDSSAFEIVIIGSEPHVNYNRIRLSSVLQGEASLDEITLNNSNWYATHGITLYTGETVVDIDTDKQIVSTDQKRSLSYDKLIVATGSTPYILPIPGHDKEGVYSFRTIEDCQSFIKIARHYQKAAVIGAGILGLEAAIGLKNLGMDVNVIHHSFSIMQKQLDQTASHMLKSALERKGLAFLLQKDTEAILGNSRASGVRFTDGSSIEADLIVMAAGVRPNIQLAASAGISTNRGIIVNEYMQTNMPNVYAVGECAEHNGIVYGLVAPLYEQGKALATHICGVLGEGYQGTPQSAALKIAGIEVWSAGKVHADETTTSIQLYDEQAGIYKKALFQDDKLSGVILFGDTRDKQQLLDSLLKQRDISIVKKQLIEPNQTANVFESMPSSETICQCNSVTKGSMMEAVNTKGLKTVEEVRNCTKASGSCGGCKPLVEELLAYVLSGEHTEKAGKPPFCGCTGFTEEEIIAELQRRPFTAPAEVMNHLGWKTENGCQTCIPAIQYYLGMIRPDLVQNHETAMKKGDTCTLIPQMYGGLTNAEELRRIADIIEIYNIPSVSITHSQRLRLSGIKPDDLPNIRQALQMPICSNHHYTVHSVTSCTCGQNSSFQTLAGSIEKKIENLSMPAPVSISLSCEKDCEDAAIQDIGAIQIYGGWDIYAGGRRGTHAHAGELLCVTENQKDTAAMIKCLLQYYRETANYSEALHQWMSRLGIIHIREILFDQDLRIQLLKSLETDVSLIQNPLTHVKRS</sequence>
<dbReference type="InterPro" id="IPR036188">
    <property type="entry name" value="FAD/NAD-bd_sf"/>
</dbReference>
<comment type="cofactor">
    <cofactor evidence="3 16">
        <name>FAD</name>
        <dbReference type="ChEBI" id="CHEBI:57692"/>
    </cofactor>
</comment>
<comment type="cofactor">
    <cofactor evidence="2">
        <name>[4Fe-4S] cluster</name>
        <dbReference type="ChEBI" id="CHEBI:49883"/>
    </cofactor>
</comment>
<dbReference type="Pfam" id="PF01077">
    <property type="entry name" value="NIR_SIR"/>
    <property type="match status" value="1"/>
</dbReference>
<dbReference type="PRINTS" id="PR00411">
    <property type="entry name" value="PNDRDTASEI"/>
</dbReference>
<dbReference type="PANTHER" id="PTHR43809">
    <property type="entry name" value="NITRITE REDUCTASE (NADH) LARGE SUBUNIT"/>
    <property type="match status" value="1"/>
</dbReference>
<gene>
    <name evidence="22" type="ordered locus">BATR1942_20320</name>
</gene>
<dbReference type="SUPFAM" id="SSF56014">
    <property type="entry name" value="Nitrite and sulphite reductase 4Fe-4S domain-like"/>
    <property type="match status" value="1"/>
</dbReference>
<dbReference type="InterPro" id="IPR005117">
    <property type="entry name" value="NiRdtase/SiRdtase_haem-b_fer"/>
</dbReference>